<dbReference type="Proteomes" id="UP001179363">
    <property type="component" value="Unassembled WGS sequence"/>
</dbReference>
<comment type="caution">
    <text evidence="1">The sequence shown here is derived from an EMBL/GenBank/DDBJ whole genome shotgun (WGS) entry which is preliminary data.</text>
</comment>
<name>A0ABS9EDW1_9FLAO</name>
<gene>
    <name evidence="1" type="ORF">L1I30_05120</name>
</gene>
<evidence type="ECO:0000313" key="1">
    <source>
        <dbReference type="EMBL" id="MCF4101036.1"/>
    </source>
</evidence>
<evidence type="ECO:0008006" key="3">
    <source>
        <dbReference type="Google" id="ProtNLM"/>
    </source>
</evidence>
<accession>A0ABS9EDW1</accession>
<proteinExistence type="predicted"/>
<sequence length="304" mass="35866">MLFIDPDDSKIIRAKDRFLENLKPKILDNIENKVQYHYCKLFFNQNIIPYIDDILIGTPEKLHNLAKEHSNFINESPLLKRLVEQVFNYDWFIKKETKPYGAYELALDLGINTCVYCNRNYTNTVIDDKGKKVIRPQFDHFIDKGNNPLFRLSFFNLIPCCSTCNSNLKGSTPFSMETHLHPYNDKILKEFNFSYEYSAKEDELEVLIKPDTLPPRIKESFNEFKILDIYNAHTSEVKDLIRLKEAFSDNYLSILSSSVLNDIKISQREMYRIVFGTYYEDDKLHLRPFGKLKRDLLQELKITT</sequence>
<keyword evidence="2" id="KW-1185">Reference proteome</keyword>
<evidence type="ECO:0000313" key="2">
    <source>
        <dbReference type="Proteomes" id="UP001179363"/>
    </source>
</evidence>
<dbReference type="EMBL" id="JAKGTH010000007">
    <property type="protein sequence ID" value="MCF4101036.1"/>
    <property type="molecule type" value="Genomic_DNA"/>
</dbReference>
<dbReference type="RefSeq" id="WP_236133187.1">
    <property type="nucleotide sequence ID" value="NZ_JAKGTH010000007.1"/>
</dbReference>
<dbReference type="Gene3D" id="1.10.30.50">
    <property type="match status" value="1"/>
</dbReference>
<protein>
    <recommendedName>
        <fullName evidence="3">HNH endonuclease</fullName>
    </recommendedName>
</protein>
<reference evidence="1" key="1">
    <citation type="submission" date="2022-01" db="EMBL/GenBank/DDBJ databases">
        <title>Gillisia lutea sp. nov., isolated from marine plastic residues from the Malvarosa beach (Valencia, Spain).</title>
        <authorList>
            <person name="Vidal-Verdu A."/>
            <person name="Molina-Menor E."/>
            <person name="Satari L."/>
            <person name="Pascual J."/>
            <person name="Pereto J."/>
            <person name="Porcar M."/>
        </authorList>
    </citation>
    <scope>NUCLEOTIDE SEQUENCE</scope>
    <source>
        <strain evidence="1">M10.2A</strain>
    </source>
</reference>
<organism evidence="1 2">
    <name type="scientific">Gillisia lutea</name>
    <dbReference type="NCBI Taxonomy" id="2909668"/>
    <lineage>
        <taxon>Bacteria</taxon>
        <taxon>Pseudomonadati</taxon>
        <taxon>Bacteroidota</taxon>
        <taxon>Flavobacteriia</taxon>
        <taxon>Flavobacteriales</taxon>
        <taxon>Flavobacteriaceae</taxon>
        <taxon>Gillisia</taxon>
    </lineage>
</organism>